<evidence type="ECO:0000256" key="12">
    <source>
        <dbReference type="ARBA" id="ARBA00023303"/>
    </source>
</evidence>
<evidence type="ECO:0000256" key="14">
    <source>
        <dbReference type="RuleBase" id="RU369015"/>
    </source>
</evidence>
<comment type="subunit">
    <text evidence="14">The potassium channel is composed of a homo- or heterotetrameric complex of pore-forming subunits.</text>
</comment>
<dbReference type="InterPro" id="IPR036770">
    <property type="entry name" value="Ankyrin_rpt-contain_sf"/>
</dbReference>
<evidence type="ECO:0000256" key="7">
    <source>
        <dbReference type="ARBA" id="ARBA00022882"/>
    </source>
</evidence>
<feature type="domain" description="Cyclic nucleotide-binding" evidence="15">
    <location>
        <begin position="314"/>
        <end position="433"/>
    </location>
</feature>
<evidence type="ECO:0000256" key="9">
    <source>
        <dbReference type="ARBA" id="ARBA00022989"/>
    </source>
</evidence>
<dbReference type="PANTHER" id="PTHR45743:SF6">
    <property type="entry name" value="POTASSIUM CHANNEL KAT2"/>
    <property type="match status" value="1"/>
</dbReference>
<keyword evidence="5 14" id="KW-0812">Transmembrane</keyword>
<dbReference type="InParanoid" id="A0A2G5C1E9"/>
<evidence type="ECO:0000256" key="6">
    <source>
        <dbReference type="ARBA" id="ARBA00022826"/>
    </source>
</evidence>
<dbReference type="InterPro" id="IPR002110">
    <property type="entry name" value="Ankyrin_rpt"/>
</dbReference>
<dbReference type="FunFam" id="2.60.120.10:FF:000074">
    <property type="entry name" value="Potassium channel KAT2"/>
    <property type="match status" value="1"/>
</dbReference>
<dbReference type="PROSITE" id="PS50297">
    <property type="entry name" value="ANK_REP_REGION"/>
    <property type="match status" value="1"/>
</dbReference>
<dbReference type="SUPFAM" id="SSF48403">
    <property type="entry name" value="Ankyrin repeat"/>
    <property type="match status" value="1"/>
</dbReference>
<evidence type="ECO:0000256" key="1">
    <source>
        <dbReference type="ARBA" id="ARBA00004141"/>
    </source>
</evidence>
<evidence type="ECO:0000256" key="11">
    <source>
        <dbReference type="ARBA" id="ARBA00023136"/>
    </source>
</evidence>
<dbReference type="CDD" id="cd00038">
    <property type="entry name" value="CAP_ED"/>
    <property type="match status" value="1"/>
</dbReference>
<sequence>MFLIFLVVYSAWISPFQFGFLTYKQDTLFVIDNIVNTLFAIDIILTFFVAYLDRGSYHLIDDPKKIATRYISTWFIFDVCSTAPFQPLSLLFTEHSSDLGFKALSMLRLWRLRRVSSLFARLEKDIRFNYFWTRCTKLISVTLFAVHCAGCFNYLLADRYPDPKRTWIGAVIPNFKEESLWNRYVTAIYWSITTLSTTGYGDLHAENPREMLFDIFYMLFNLGLTAYLIGNMTNLVVHGTSRTRNFRDAVQAASEFTARNQLPKYIQDQMLSHICLKFRTEELKQQEMLNSLSKAIRSSIAHYLFFPIVQKAHIFHGVSNNFLFQLVSEMEAEYFPPKEDVILQNEAPTDLFILVSGAVELIASTNGHVQGCVKVVVGDAFGEIGVLCHRPQPFTARTTELSQILRVNRTSLTNIIQTNIEDGEIIMNNLLQKLKDPSSVGFKDADAYLGCMTKQWMDEGHLLGKFAHVGEQEYHPQRDPSIHETTDTDISIHDTTEKREMDETNDLIKCGADINLTDKYGQTALHVAVHKGNLQTIKTLLDQGANVNKADSRGWTPKNLAQLLEQKSIYDLLQTYEDRNRNLENHKIELMELGKANSFKYDQGKDRRKGILNFVNPHSFQVATESNSGSCSCNSVSQIMNLAKRRVTIHMNFHKENVSDIQLGKLITLPDSLEELLRIAGQKFEGHHPTKVINRENAEIDDISVIRDGDHLFLQ</sequence>
<evidence type="ECO:0000256" key="3">
    <source>
        <dbReference type="ARBA" id="ARBA00022448"/>
    </source>
</evidence>
<keyword evidence="12 14" id="KW-0407">Ion channel</keyword>
<feature type="transmembrane region" description="Helical" evidence="14">
    <location>
        <begin position="138"/>
        <end position="157"/>
    </location>
</feature>
<keyword evidence="11 14" id="KW-0472">Membrane</keyword>
<comment type="function">
    <text evidence="14">Potassium channel.</text>
</comment>
<feature type="transmembrane region" description="Helical" evidence="14">
    <location>
        <begin position="215"/>
        <end position="237"/>
    </location>
</feature>
<comment type="similarity">
    <text evidence="2 14">Belongs to the potassium channel family. Plant (TC 1.A.1.4) subfamily.</text>
</comment>
<dbReference type="Pfam" id="PF11834">
    <property type="entry name" value="KHA"/>
    <property type="match status" value="1"/>
</dbReference>
<evidence type="ECO:0000256" key="10">
    <source>
        <dbReference type="ARBA" id="ARBA00023065"/>
    </source>
</evidence>
<dbReference type="SMART" id="SM00100">
    <property type="entry name" value="cNMP"/>
    <property type="match status" value="1"/>
</dbReference>
<dbReference type="InterPro" id="IPR021789">
    <property type="entry name" value="KHA_dom"/>
</dbReference>
<dbReference type="AlphaFoldDB" id="A0A2G5C1E9"/>
<dbReference type="PROSITE" id="PS50042">
    <property type="entry name" value="CNMP_BINDING_3"/>
    <property type="match status" value="1"/>
</dbReference>
<dbReference type="InterPro" id="IPR018490">
    <property type="entry name" value="cNMP-bd_dom_sf"/>
</dbReference>
<dbReference type="Gene3D" id="1.10.287.70">
    <property type="match status" value="1"/>
</dbReference>
<keyword evidence="18" id="KW-1185">Reference proteome</keyword>
<dbReference type="OrthoDB" id="426293at2759"/>
<evidence type="ECO:0000259" key="15">
    <source>
        <dbReference type="PROSITE" id="PS50042"/>
    </source>
</evidence>
<dbReference type="Pfam" id="PF00027">
    <property type="entry name" value="cNMP_binding"/>
    <property type="match status" value="1"/>
</dbReference>
<dbReference type="FunFam" id="1.10.287.70:FF:000123">
    <property type="entry name" value="Potassium channel KAT3"/>
    <property type="match status" value="1"/>
</dbReference>
<dbReference type="Proteomes" id="UP000230069">
    <property type="component" value="Unassembled WGS sequence"/>
</dbReference>
<evidence type="ECO:0000256" key="13">
    <source>
        <dbReference type="PROSITE-ProRule" id="PRU00023"/>
    </source>
</evidence>
<dbReference type="Pfam" id="PF12796">
    <property type="entry name" value="Ank_2"/>
    <property type="match status" value="1"/>
</dbReference>
<dbReference type="InterPro" id="IPR045319">
    <property type="entry name" value="KAT/AKT"/>
</dbReference>
<protein>
    <recommendedName>
        <fullName evidence="14">Potassium channel</fullName>
    </recommendedName>
</protein>
<keyword evidence="3 14" id="KW-0813">Transport</keyword>
<organism evidence="17 18">
    <name type="scientific">Aquilegia coerulea</name>
    <name type="common">Rocky mountain columbine</name>
    <dbReference type="NCBI Taxonomy" id="218851"/>
    <lineage>
        <taxon>Eukaryota</taxon>
        <taxon>Viridiplantae</taxon>
        <taxon>Streptophyta</taxon>
        <taxon>Embryophyta</taxon>
        <taxon>Tracheophyta</taxon>
        <taxon>Spermatophyta</taxon>
        <taxon>Magnoliopsida</taxon>
        <taxon>Ranunculales</taxon>
        <taxon>Ranunculaceae</taxon>
        <taxon>Thalictroideae</taxon>
        <taxon>Aquilegia</taxon>
    </lineage>
</organism>
<dbReference type="Pfam" id="PF00520">
    <property type="entry name" value="Ion_trans"/>
    <property type="match status" value="1"/>
</dbReference>
<dbReference type="GO" id="GO:0034702">
    <property type="term" value="C:monoatomic ion channel complex"/>
    <property type="evidence" value="ECO:0007669"/>
    <property type="project" value="UniProtKB-KW"/>
</dbReference>
<gene>
    <name evidence="17" type="ORF">AQUCO_12500026v1</name>
</gene>
<evidence type="ECO:0000256" key="8">
    <source>
        <dbReference type="ARBA" id="ARBA00022958"/>
    </source>
</evidence>
<keyword evidence="10 14" id="KW-0406">Ion transport</keyword>
<keyword evidence="4 14" id="KW-0633">Potassium transport</keyword>
<dbReference type="Gene3D" id="1.25.40.20">
    <property type="entry name" value="Ankyrin repeat-containing domain"/>
    <property type="match status" value="1"/>
</dbReference>
<keyword evidence="6 14" id="KW-0631">Potassium channel</keyword>
<dbReference type="PROSITE" id="PS50088">
    <property type="entry name" value="ANK_REPEAT"/>
    <property type="match status" value="1"/>
</dbReference>
<dbReference type="GO" id="GO:0005249">
    <property type="term" value="F:voltage-gated potassium channel activity"/>
    <property type="evidence" value="ECO:0007669"/>
    <property type="project" value="UniProtKB-UniRule"/>
</dbReference>
<name>A0A2G5C1E9_AQUCA</name>
<dbReference type="PANTHER" id="PTHR45743">
    <property type="entry name" value="POTASSIUM CHANNEL AKT1"/>
    <property type="match status" value="1"/>
</dbReference>
<comment type="caution">
    <text evidence="14">Lacks conserved residue(s) required for the propagation of feature annotation.</text>
</comment>
<comment type="domain">
    <text evidence="14">The KHA domain (rich in hydrophobic and acidic residues) present in the C-terminal part is likely to be important for tetramerization.</text>
</comment>
<dbReference type="SUPFAM" id="SSF51206">
    <property type="entry name" value="cAMP-binding domain-like"/>
    <property type="match status" value="1"/>
</dbReference>
<keyword evidence="7 14" id="KW-0851">Voltage-gated channel</keyword>
<dbReference type="InterPro" id="IPR003938">
    <property type="entry name" value="K_chnl_volt-dep_EAG/ELK/ERG"/>
</dbReference>
<feature type="repeat" description="ANK" evidence="13">
    <location>
        <begin position="520"/>
        <end position="552"/>
    </location>
</feature>
<keyword evidence="8 14" id="KW-0630">Potassium</keyword>
<evidence type="ECO:0000313" key="18">
    <source>
        <dbReference type="Proteomes" id="UP000230069"/>
    </source>
</evidence>
<dbReference type="InterPro" id="IPR000595">
    <property type="entry name" value="cNMP-bd_dom"/>
</dbReference>
<dbReference type="PRINTS" id="PR01463">
    <property type="entry name" value="EAGCHANLFMLY"/>
</dbReference>
<keyword evidence="9 14" id="KW-1133">Transmembrane helix</keyword>
<evidence type="ECO:0000259" key="16">
    <source>
        <dbReference type="PROSITE" id="PS51490"/>
    </source>
</evidence>
<evidence type="ECO:0000313" key="17">
    <source>
        <dbReference type="EMBL" id="PIA25118.1"/>
    </source>
</evidence>
<proteinExistence type="inferred from homology"/>
<dbReference type="InterPro" id="IPR014710">
    <property type="entry name" value="RmlC-like_jellyroll"/>
</dbReference>
<evidence type="ECO:0000256" key="2">
    <source>
        <dbReference type="ARBA" id="ARBA00007929"/>
    </source>
</evidence>
<comment type="domain">
    <text evidence="14">The segment S4 is probably the voltage-sensor and is characterized by a series of positively charged amino acids. The pore-forming region H5 is enclosed by the transmembrane segments S5 and S6 in the Shaker-type (1P/6TM) and contains the GYGD signature motif which seems to be involved in potassium selectivity.</text>
</comment>
<reference evidence="17 18" key="1">
    <citation type="submission" date="2017-09" db="EMBL/GenBank/DDBJ databases">
        <title>WGS assembly of Aquilegia coerulea Goldsmith.</title>
        <authorList>
            <person name="Hodges S."/>
            <person name="Kramer E."/>
            <person name="Nordborg M."/>
            <person name="Tomkins J."/>
            <person name="Borevitz J."/>
            <person name="Derieg N."/>
            <person name="Yan J."/>
            <person name="Mihaltcheva S."/>
            <person name="Hayes R.D."/>
            <person name="Rokhsar D."/>
        </authorList>
    </citation>
    <scope>NUCLEOTIDE SEQUENCE [LARGE SCALE GENOMIC DNA]</scope>
    <source>
        <strain evidence="18">cv. Goldsmith</strain>
    </source>
</reference>
<dbReference type="InterPro" id="IPR005821">
    <property type="entry name" value="Ion_trans_dom"/>
</dbReference>
<dbReference type="EMBL" id="KZ305141">
    <property type="protein sequence ID" value="PIA25118.1"/>
    <property type="molecule type" value="Genomic_DNA"/>
</dbReference>
<feature type="transmembrane region" description="Helical" evidence="14">
    <location>
        <begin position="34"/>
        <end position="52"/>
    </location>
</feature>
<evidence type="ECO:0000256" key="5">
    <source>
        <dbReference type="ARBA" id="ARBA00022692"/>
    </source>
</evidence>
<evidence type="ECO:0000256" key="4">
    <source>
        <dbReference type="ARBA" id="ARBA00022538"/>
    </source>
</evidence>
<feature type="domain" description="KHA" evidence="16">
    <location>
        <begin position="646"/>
        <end position="715"/>
    </location>
</feature>
<dbReference type="PROSITE" id="PS51490">
    <property type="entry name" value="KHA"/>
    <property type="match status" value="1"/>
</dbReference>
<accession>A0A2G5C1E9</accession>
<comment type="subcellular location">
    <subcellularLocation>
        <location evidence="1 14">Membrane</location>
        <topology evidence="1 14">Multi-pass membrane protein</topology>
    </subcellularLocation>
</comment>
<dbReference type="Gene3D" id="2.60.120.10">
    <property type="entry name" value="Jelly Rolls"/>
    <property type="match status" value="1"/>
</dbReference>
<dbReference type="SMART" id="SM00248">
    <property type="entry name" value="ANK"/>
    <property type="match status" value="1"/>
</dbReference>
<keyword evidence="13" id="KW-0040">ANK repeat</keyword>
<dbReference type="SUPFAM" id="SSF81324">
    <property type="entry name" value="Voltage-gated potassium channels"/>
    <property type="match status" value="1"/>
</dbReference>
<dbReference type="FunCoup" id="A0A2G5C1E9">
    <property type="interactions" value="106"/>
</dbReference>